<organism evidence="2">
    <name type="scientific">viral metagenome</name>
    <dbReference type="NCBI Taxonomy" id="1070528"/>
    <lineage>
        <taxon>unclassified sequences</taxon>
        <taxon>metagenomes</taxon>
        <taxon>organismal metagenomes</taxon>
    </lineage>
</organism>
<keyword evidence="1" id="KW-0812">Transmembrane</keyword>
<feature type="transmembrane region" description="Helical" evidence="1">
    <location>
        <begin position="112"/>
        <end position="133"/>
    </location>
</feature>
<protein>
    <submittedName>
        <fullName evidence="2">Uncharacterized protein</fullName>
    </submittedName>
</protein>
<sequence length="150" mass="17074">MSVAEARQKNLEDARLAMQNATPEAYPQARIRYFTLKEGQGWLRTEKERLADAEINPVLRDLEAKYDTNHRVETKSDSESRYLHRRLLEEKDKVGVALRSAELGTSVVQTSWLPYILDMLIAVTGLGCVYLLLSGKASRIMGFFRPTNTI</sequence>
<accession>A0A6C0HEU8</accession>
<keyword evidence="1" id="KW-0472">Membrane</keyword>
<name>A0A6C0HEU8_9ZZZZ</name>
<dbReference type="EMBL" id="MN739946">
    <property type="protein sequence ID" value="QHT79151.1"/>
    <property type="molecule type" value="Genomic_DNA"/>
</dbReference>
<dbReference type="AlphaFoldDB" id="A0A6C0HEU8"/>
<reference evidence="2" key="1">
    <citation type="journal article" date="2020" name="Nature">
        <title>Giant virus diversity and host interactions through global metagenomics.</title>
        <authorList>
            <person name="Schulz F."/>
            <person name="Roux S."/>
            <person name="Paez-Espino D."/>
            <person name="Jungbluth S."/>
            <person name="Walsh D.A."/>
            <person name="Denef V.J."/>
            <person name="McMahon K.D."/>
            <person name="Konstantinidis K.T."/>
            <person name="Eloe-Fadrosh E.A."/>
            <person name="Kyrpides N.C."/>
            <person name="Woyke T."/>
        </authorList>
    </citation>
    <scope>NUCLEOTIDE SEQUENCE</scope>
    <source>
        <strain evidence="2">GVMAG-M-3300023179-99</strain>
    </source>
</reference>
<evidence type="ECO:0000256" key="1">
    <source>
        <dbReference type="SAM" id="Phobius"/>
    </source>
</evidence>
<proteinExistence type="predicted"/>
<evidence type="ECO:0000313" key="2">
    <source>
        <dbReference type="EMBL" id="QHT79151.1"/>
    </source>
</evidence>
<keyword evidence="1" id="KW-1133">Transmembrane helix</keyword>